<dbReference type="EMBL" id="JBAWTH010000152">
    <property type="protein sequence ID" value="KAL2274617.1"/>
    <property type="molecule type" value="Genomic_DNA"/>
</dbReference>
<name>A0ABR4DWC6_9PEZI</name>
<proteinExistence type="predicted"/>
<dbReference type="Proteomes" id="UP001600888">
    <property type="component" value="Unassembled WGS sequence"/>
</dbReference>
<comment type="caution">
    <text evidence="1">The sequence shown here is derived from an EMBL/GenBank/DDBJ whole genome shotgun (WGS) entry which is preliminary data.</text>
</comment>
<protein>
    <submittedName>
        <fullName evidence="1">Uncharacterized protein</fullName>
    </submittedName>
</protein>
<reference evidence="1 2" key="1">
    <citation type="submission" date="2024-03" db="EMBL/GenBank/DDBJ databases">
        <title>A high-quality draft genome sequence of Diaporthe vaccinii, a causative agent of upright dieback and viscid rot disease in cranberry plants.</title>
        <authorList>
            <person name="Sarrasin M."/>
            <person name="Lang B.F."/>
            <person name="Burger G."/>
        </authorList>
    </citation>
    <scope>NUCLEOTIDE SEQUENCE [LARGE SCALE GENOMIC DNA]</scope>
    <source>
        <strain evidence="1 2">IS7</strain>
    </source>
</reference>
<organism evidence="1 2">
    <name type="scientific">Diaporthe vaccinii</name>
    <dbReference type="NCBI Taxonomy" id="105482"/>
    <lineage>
        <taxon>Eukaryota</taxon>
        <taxon>Fungi</taxon>
        <taxon>Dikarya</taxon>
        <taxon>Ascomycota</taxon>
        <taxon>Pezizomycotina</taxon>
        <taxon>Sordariomycetes</taxon>
        <taxon>Sordariomycetidae</taxon>
        <taxon>Diaporthales</taxon>
        <taxon>Diaporthaceae</taxon>
        <taxon>Diaporthe</taxon>
        <taxon>Diaporthe eres species complex</taxon>
    </lineage>
</organism>
<gene>
    <name evidence="1" type="ORF">FJTKL_03043</name>
</gene>
<accession>A0ABR4DWC6</accession>
<evidence type="ECO:0000313" key="1">
    <source>
        <dbReference type="EMBL" id="KAL2274617.1"/>
    </source>
</evidence>
<evidence type="ECO:0000313" key="2">
    <source>
        <dbReference type="Proteomes" id="UP001600888"/>
    </source>
</evidence>
<keyword evidence="2" id="KW-1185">Reference proteome</keyword>
<sequence>MTPVPLPSLMPFVENFFVTSSSQHRFSIGVDLVAARGAVAEAAAAALLGLLLDDVDNVDGDSVLKQVLGLGVDVQLARLGVLGEVEGGDLGDVLVLALTLLLLQLEGDTSDGTLLNTLH</sequence>